<protein>
    <submittedName>
        <fullName evidence="1">Acid phosphatase</fullName>
    </submittedName>
</protein>
<keyword evidence="2" id="KW-1185">Reference proteome</keyword>
<comment type="caution">
    <text evidence="1">The sequence shown here is derived from an EMBL/GenBank/DDBJ whole genome shotgun (WGS) entry which is preliminary data.</text>
</comment>
<dbReference type="EMBL" id="MU266447">
    <property type="protein sequence ID" value="KAH7923635.1"/>
    <property type="molecule type" value="Genomic_DNA"/>
</dbReference>
<dbReference type="Proteomes" id="UP000790709">
    <property type="component" value="Unassembled WGS sequence"/>
</dbReference>
<evidence type="ECO:0000313" key="1">
    <source>
        <dbReference type="EMBL" id="KAH7923635.1"/>
    </source>
</evidence>
<gene>
    <name evidence="1" type="ORF">BV22DRAFT_1113297</name>
</gene>
<organism evidence="1 2">
    <name type="scientific">Leucogyrophana mollusca</name>
    <dbReference type="NCBI Taxonomy" id="85980"/>
    <lineage>
        <taxon>Eukaryota</taxon>
        <taxon>Fungi</taxon>
        <taxon>Dikarya</taxon>
        <taxon>Basidiomycota</taxon>
        <taxon>Agaricomycotina</taxon>
        <taxon>Agaricomycetes</taxon>
        <taxon>Agaricomycetidae</taxon>
        <taxon>Boletales</taxon>
        <taxon>Boletales incertae sedis</taxon>
        <taxon>Leucogyrophana</taxon>
    </lineage>
</organism>
<name>A0ACB8BD30_9AGAM</name>
<sequence>MSHPIRQVVLIMLSLCYGAVMAAINYTAPSLGFNQTFQQSWALYSPYFPVSEYAPPPTGCTITQVNLLQRHGARYPTASVGVSLQQSVAKLQGADLSDDPSLTFLMNFTYALGTDILVPYGAAQSFDAGQVHYTRYASLIDGDILPFVRASSSERVVESALNWTAGFAYASNQLYVPVLSVIISESGNDTLDNNMCPNAGSSDSETSEWLEIFAPDIADRLNMAAPGANLTNSDVLNLMYMCPFETVANEAPSAFCGLFSQGEFNSFEYYEDLKDYYGNGYGQQLGPVQGVGYVNELLARLTGQPVQDETQTNHTLDSSPVTFPLNRTFYADFTHDNEMISIYSAIGLFLQPHALDPSQPNTERTWVDYKLVPFSGRMVTEKLECTVAGETGDYVRILVNDAVQPMEFCGDTGSGVCALGDFVQSQQYARLNGEGDWALCSD</sequence>
<proteinExistence type="predicted"/>
<accession>A0ACB8BD30</accession>
<reference evidence="1" key="1">
    <citation type="journal article" date="2021" name="New Phytol.">
        <title>Evolutionary innovations through gain and loss of genes in the ectomycorrhizal Boletales.</title>
        <authorList>
            <person name="Wu G."/>
            <person name="Miyauchi S."/>
            <person name="Morin E."/>
            <person name="Kuo A."/>
            <person name="Drula E."/>
            <person name="Varga T."/>
            <person name="Kohler A."/>
            <person name="Feng B."/>
            <person name="Cao Y."/>
            <person name="Lipzen A."/>
            <person name="Daum C."/>
            <person name="Hundley H."/>
            <person name="Pangilinan J."/>
            <person name="Johnson J."/>
            <person name="Barry K."/>
            <person name="LaButti K."/>
            <person name="Ng V."/>
            <person name="Ahrendt S."/>
            <person name="Min B."/>
            <person name="Choi I.G."/>
            <person name="Park H."/>
            <person name="Plett J.M."/>
            <person name="Magnuson J."/>
            <person name="Spatafora J.W."/>
            <person name="Nagy L.G."/>
            <person name="Henrissat B."/>
            <person name="Grigoriev I.V."/>
            <person name="Yang Z.L."/>
            <person name="Xu J."/>
            <person name="Martin F.M."/>
        </authorList>
    </citation>
    <scope>NUCLEOTIDE SEQUENCE</scope>
    <source>
        <strain evidence="1">KUC20120723A-06</strain>
    </source>
</reference>
<evidence type="ECO:0000313" key="2">
    <source>
        <dbReference type="Proteomes" id="UP000790709"/>
    </source>
</evidence>